<dbReference type="Proteomes" id="UP001461498">
    <property type="component" value="Unassembled WGS sequence"/>
</dbReference>
<feature type="compositionally biased region" description="Polar residues" evidence="6">
    <location>
        <begin position="1477"/>
        <end position="1491"/>
    </location>
</feature>
<evidence type="ECO:0000256" key="6">
    <source>
        <dbReference type="SAM" id="MobiDB-lite"/>
    </source>
</evidence>
<evidence type="ECO:0000313" key="7">
    <source>
        <dbReference type="EMBL" id="KAK9505432.1"/>
    </source>
</evidence>
<sequence length="1532" mass="172592">MYKRRKKLVNPQASSTLLANFGSGSLSQANFSQSDVQSSQNPLSQKEMFSDAESISSINREISVSSSKSPIKSQSKTIEESTEISSTSSSLSLMSNKSQQLKEQNGKKMANWKSRNTLKNYDDFKEMLKANGLILSDNTPHNVLMKDQAVFVRDLTKQLKNGGQNIIKRFQKFLEEYLSDKEHLQIASAPTKTDVDSNIARGEFQECLVRLLLTINVLQTRMTEFLLERLTEFLMPKDEPLNHNEGVMWVRLLLPPMRYLPNPDKSDEFAKTLFDLIHGVRANMVQHELINCLPDIIGDDQRDTVAKELMELIKMNSDLAPSILTALGNLCLEGTALYEVKMTLVKKIRTEKLDNQPVFISFIFKPPIDGYIDEYLNGIRSEMIICHETGPAIIEYMRVRSLTSADVSNTLIKLFERLKDLVLENVKLADSWLRNITKVKNHTIHKPLDLVMSLLLHSTSMCPSKKKTVEAAVRSRIRHGFFKNKLIVDTVHALGSVLKQNFPDLLKFLSSLLKSSDLLVSNFASFFFAECFAKLENEYCRGLVIELINNVRIFWKNAKPVLNLLHDLTVSHTSKMAPFLSLIMRLLDIVSDLNVFEIRQLMDTICILAYGNPDNLTEEPNSLQNDIYMIVQKQLSCPDPLVFKSGVICSLMAIKHMVTLKEGEPNETPNTEELQPRLGESSTEGTSTELRPAVTLNSNSEKAYTLLELVLAATNSNSEAHELCYDQLSYIVMSCDNMDKIFMKKLSLEMQNSLQNHYIIAASEFTRSDDDELESFLQFLIDNELEDPIVMNITNAVIKESKHKNNSSGVRKLVALPGLLRVIRGLQLADLSEIDALLGCYIAFPQPSLFTKFSTLDQEVQILAMDCLFHTCNWLREVLNSFVYLIKDGSPEKVLMRLRLIVHIQNLIASCLPQAIGYIPPKCVDANKGAGFLRKKAAASGLSQRPRSRKKKKGSSNSSGSGETKDPRSSGGEDNEGQNGATQPDDSSSDDESAVAEVIIESSYFQQYLRELDFDVCLILTQPLILKPIPPKDGKFSAEFGPSELMLLLDDLNIKLKYCLKPKDQLSRMRQNKQIEFNNFINVSIDLVVKNTGKLVTHMTNHLHKIVEYCYNLLQENDGVYDAQGMFCAGTTEIKKCAALIFSILDSFFSWPELKSEGYLKFAIKAALKLGDETLDKSKMKTISLNYALQSAIKYLNTISKYMLDLTSAVNLVTLVKTLNSLQDEDSDKNEIDIGELCNQFLQRKWFDHKGTELKGNQLNKYQACLLEIYLLSGKDSLDNIRKIITSVSEEVESLSNSESSFSVLPHFNKSNLNVLIKTVTKCLYIVSKNNVDITDLKEQFTFWDCIVDCLKDLVHIVKVQDGRVNLRQLLKGCFPILRLFKTNGMASCSNMFKIDAILVTQTIKKLQVVTRYIQSVCNFSKVTKDRALLQLLPGIRGILESIVLSVKSMILQNKCTEAFFMGSMKNKDHHGEIIPSQDSLETNSIETASSIGDAAMDENEEVEEEDEENNADDNDSDSTINADRTSMSEAF</sequence>
<dbReference type="InterPro" id="IPR016024">
    <property type="entry name" value="ARM-type_fold"/>
</dbReference>
<keyword evidence="8" id="KW-1185">Reference proteome</keyword>
<feature type="region of interest" description="Disordered" evidence="6">
    <location>
        <begin position="662"/>
        <end position="689"/>
    </location>
</feature>
<feature type="compositionally biased region" description="Low complexity" evidence="6">
    <location>
        <begin position="54"/>
        <end position="76"/>
    </location>
</feature>
<evidence type="ECO:0000256" key="2">
    <source>
        <dbReference type="ARBA" id="ARBA00022499"/>
    </source>
</evidence>
<dbReference type="SUPFAM" id="SSF48371">
    <property type="entry name" value="ARM repeat"/>
    <property type="match status" value="1"/>
</dbReference>
<keyword evidence="2" id="KW-1017">Isopeptide bond</keyword>
<dbReference type="PANTHER" id="PTHR32086:SF0">
    <property type="entry name" value="FANCONI ANEMIA GROUP D2 PROTEIN"/>
    <property type="match status" value="1"/>
</dbReference>
<name>A0AAW1D4D8_9HEMI</name>
<dbReference type="InterPro" id="IPR029448">
    <property type="entry name" value="FANCD2"/>
</dbReference>
<keyword evidence="4" id="KW-0539">Nucleus</keyword>
<protein>
    <recommendedName>
        <fullName evidence="9">Fanconi anemia group D2 protein</fullName>
    </recommendedName>
</protein>
<evidence type="ECO:0000256" key="1">
    <source>
        <dbReference type="ARBA" id="ARBA00004123"/>
    </source>
</evidence>
<keyword evidence="3" id="KW-0832">Ubl conjugation</keyword>
<feature type="compositionally biased region" description="Polar residues" evidence="6">
    <location>
        <begin position="29"/>
        <end position="44"/>
    </location>
</feature>
<feature type="region of interest" description="Disordered" evidence="6">
    <location>
        <begin position="29"/>
        <end position="113"/>
    </location>
</feature>
<evidence type="ECO:0000313" key="8">
    <source>
        <dbReference type="Proteomes" id="UP001461498"/>
    </source>
</evidence>
<feature type="region of interest" description="Disordered" evidence="6">
    <location>
        <begin position="1471"/>
        <end position="1532"/>
    </location>
</feature>
<dbReference type="GO" id="GO:1990918">
    <property type="term" value="P:double-strand break repair involved in meiotic recombination"/>
    <property type="evidence" value="ECO:0007669"/>
    <property type="project" value="TreeGrafter"/>
</dbReference>
<accession>A0AAW1D4D8</accession>
<dbReference type="GO" id="GO:0031573">
    <property type="term" value="P:mitotic intra-S DNA damage checkpoint signaling"/>
    <property type="evidence" value="ECO:0007669"/>
    <property type="project" value="TreeGrafter"/>
</dbReference>
<dbReference type="GO" id="GO:0005634">
    <property type="term" value="C:nucleus"/>
    <property type="evidence" value="ECO:0007669"/>
    <property type="project" value="UniProtKB-SubCell"/>
</dbReference>
<dbReference type="EMBL" id="JAPXFL010000006">
    <property type="protein sequence ID" value="KAK9505432.1"/>
    <property type="molecule type" value="Genomic_DNA"/>
</dbReference>
<dbReference type="GO" id="GO:0007129">
    <property type="term" value="P:homologous chromosome pairing at meiosis"/>
    <property type="evidence" value="ECO:0007669"/>
    <property type="project" value="TreeGrafter"/>
</dbReference>
<reference evidence="7 8" key="1">
    <citation type="submission" date="2022-12" db="EMBL/GenBank/DDBJ databases">
        <title>Chromosome-level genome assembly of true bugs.</title>
        <authorList>
            <person name="Ma L."/>
            <person name="Li H."/>
        </authorList>
    </citation>
    <scope>NUCLEOTIDE SEQUENCE [LARGE SCALE GENOMIC DNA]</scope>
    <source>
        <strain evidence="7">Lab_2022b</strain>
    </source>
</reference>
<dbReference type="GO" id="GO:0036297">
    <property type="term" value="P:interstrand cross-link repair"/>
    <property type="evidence" value="ECO:0007669"/>
    <property type="project" value="TreeGrafter"/>
</dbReference>
<dbReference type="PANTHER" id="PTHR32086">
    <property type="entry name" value="FANCONI ANEMIA GROUP D2 PROTEIN"/>
    <property type="match status" value="1"/>
</dbReference>
<dbReference type="GO" id="GO:0070182">
    <property type="term" value="F:DNA polymerase binding"/>
    <property type="evidence" value="ECO:0007669"/>
    <property type="project" value="TreeGrafter"/>
</dbReference>
<feature type="region of interest" description="Disordered" evidence="6">
    <location>
        <begin position="937"/>
        <end position="992"/>
    </location>
</feature>
<comment type="subcellular location">
    <subcellularLocation>
        <location evidence="1">Nucleus</location>
    </subcellularLocation>
</comment>
<evidence type="ECO:0008006" key="9">
    <source>
        <dbReference type="Google" id="ProtNLM"/>
    </source>
</evidence>
<comment type="similarity">
    <text evidence="5">Belongs to the Fanconi anemia protein FANCD2 family.</text>
</comment>
<gene>
    <name evidence="7" type="ORF">O3M35_009495</name>
</gene>
<organism evidence="7 8">
    <name type="scientific">Rhynocoris fuscipes</name>
    <dbReference type="NCBI Taxonomy" id="488301"/>
    <lineage>
        <taxon>Eukaryota</taxon>
        <taxon>Metazoa</taxon>
        <taxon>Ecdysozoa</taxon>
        <taxon>Arthropoda</taxon>
        <taxon>Hexapoda</taxon>
        <taxon>Insecta</taxon>
        <taxon>Pterygota</taxon>
        <taxon>Neoptera</taxon>
        <taxon>Paraneoptera</taxon>
        <taxon>Hemiptera</taxon>
        <taxon>Heteroptera</taxon>
        <taxon>Panheteroptera</taxon>
        <taxon>Cimicomorpha</taxon>
        <taxon>Reduviidae</taxon>
        <taxon>Harpactorinae</taxon>
        <taxon>Harpactorini</taxon>
        <taxon>Rhynocoris</taxon>
    </lineage>
</organism>
<evidence type="ECO:0000256" key="4">
    <source>
        <dbReference type="ARBA" id="ARBA00023242"/>
    </source>
</evidence>
<dbReference type="GO" id="GO:0000793">
    <property type="term" value="C:condensed chromosome"/>
    <property type="evidence" value="ECO:0007669"/>
    <property type="project" value="TreeGrafter"/>
</dbReference>
<dbReference type="Pfam" id="PF14631">
    <property type="entry name" value="FancD2"/>
    <property type="match status" value="1"/>
</dbReference>
<feature type="compositionally biased region" description="Low complexity" evidence="6">
    <location>
        <begin position="83"/>
        <end position="101"/>
    </location>
</feature>
<evidence type="ECO:0000256" key="5">
    <source>
        <dbReference type="ARBA" id="ARBA00093456"/>
    </source>
</evidence>
<feature type="compositionally biased region" description="Acidic residues" evidence="6">
    <location>
        <begin position="1496"/>
        <end position="1517"/>
    </location>
</feature>
<feature type="compositionally biased region" description="Polar residues" evidence="6">
    <location>
        <begin position="680"/>
        <end position="689"/>
    </location>
</feature>
<evidence type="ECO:0000256" key="3">
    <source>
        <dbReference type="ARBA" id="ARBA00022843"/>
    </source>
</evidence>
<comment type="caution">
    <text evidence="7">The sequence shown here is derived from an EMBL/GenBank/DDBJ whole genome shotgun (WGS) entry which is preliminary data.</text>
</comment>
<proteinExistence type="inferred from homology"/>